<dbReference type="RefSeq" id="WP_159966534.1">
    <property type="nucleotide sequence ID" value="NZ_APKE01000036.1"/>
</dbReference>
<dbReference type="SUPFAM" id="SSF117143">
    <property type="entry name" value="Flagellar hook protein flgE"/>
    <property type="match status" value="1"/>
</dbReference>
<gene>
    <name evidence="8" type="primary">flgF</name>
    <name evidence="8" type="ORF">PMES_03028</name>
</gene>
<evidence type="ECO:0000256" key="2">
    <source>
        <dbReference type="ARBA" id="ARBA00009677"/>
    </source>
</evidence>
<dbReference type="InterPro" id="IPR053967">
    <property type="entry name" value="LlgE_F_G-like_D1"/>
</dbReference>
<dbReference type="InterPro" id="IPR001444">
    <property type="entry name" value="Flag_bb_rod_N"/>
</dbReference>
<evidence type="ECO:0000256" key="3">
    <source>
        <dbReference type="ARBA" id="ARBA00023143"/>
    </source>
</evidence>
<dbReference type="EMBL" id="APKE01000036">
    <property type="protein sequence ID" value="KAF0674646.1"/>
    <property type="molecule type" value="Genomic_DNA"/>
</dbReference>
<keyword evidence="8" id="KW-0969">Cilium</keyword>
<keyword evidence="9" id="KW-1185">Reference proteome</keyword>
<feature type="domain" description="Flagellar basal body rod protein N-terminal" evidence="5">
    <location>
        <begin position="13"/>
        <end position="35"/>
    </location>
</feature>
<reference evidence="8" key="1">
    <citation type="submission" date="2013-03" db="EMBL/GenBank/DDBJ databases">
        <title>Genome Sequence of the Profundibacterium mesophilum strain KAUST100406-0324T from Red Sea, a novel genus in the family Rhodobacteraceae.</title>
        <authorList>
            <person name="Essack M."/>
            <person name="Alam I."/>
            <person name="Lafi F."/>
            <person name="Alawi W."/>
            <person name="Kamanu F."/>
            <person name="Al-Suwailem A."/>
            <person name="Lee O.O."/>
            <person name="Xu Y."/>
            <person name="Bajic V."/>
            <person name="Qian P.-Y."/>
            <person name="Archer J."/>
        </authorList>
    </citation>
    <scope>NUCLEOTIDE SEQUENCE</scope>
    <source>
        <strain evidence="8">KAUST100406-0324</strain>
    </source>
</reference>
<keyword evidence="3 4" id="KW-0975">Bacterial flagellum</keyword>
<dbReference type="GO" id="GO:0030694">
    <property type="term" value="C:bacterial-type flagellum basal body, rod"/>
    <property type="evidence" value="ECO:0007669"/>
    <property type="project" value="UniProtKB-UniRule"/>
</dbReference>
<evidence type="ECO:0000259" key="7">
    <source>
        <dbReference type="Pfam" id="PF22692"/>
    </source>
</evidence>
<evidence type="ECO:0000256" key="1">
    <source>
        <dbReference type="ARBA" id="ARBA00004117"/>
    </source>
</evidence>
<feature type="domain" description="Flagellar basal-body/hook protein C-terminal" evidence="6">
    <location>
        <begin position="198"/>
        <end position="242"/>
    </location>
</feature>
<dbReference type="InterPro" id="IPR010930">
    <property type="entry name" value="Flg_bb/hook_C_dom"/>
</dbReference>
<sequence>MDNSTHVSLSSATAMMRQLDVTANNIANANTSGFKSERVVFESFVHRDTGREGEETSFVIDTGSYLDAAQGQLQQTGNPLDVALSGTGWMSYETAEGQRAYGRDGQLMLDLQGNLVTSTGAQVLDAGGGPIALPPDIGAQVTIARDGTIAADGIGVIAQIGLFDLGDLQSFTRIGGGMFIPPQGAAQDAIPATGTAVVQGAVEGSNVQPVVELSRMMAIEKAYERSVKLMGGEDDLRRDALRRLGQAV</sequence>
<dbReference type="InterPro" id="IPR037925">
    <property type="entry name" value="FlgE/F/G-like"/>
</dbReference>
<dbReference type="InterPro" id="IPR020013">
    <property type="entry name" value="Flagellar_FlgE/F/G"/>
</dbReference>
<protein>
    <recommendedName>
        <fullName evidence="4">Flagellar basal-body rod protein FlgF</fullName>
    </recommendedName>
</protein>
<evidence type="ECO:0000313" key="8">
    <source>
        <dbReference type="EMBL" id="KAF0674646.1"/>
    </source>
</evidence>
<keyword evidence="8" id="KW-0966">Cell projection</keyword>
<dbReference type="AlphaFoldDB" id="A0A921NN90"/>
<dbReference type="Pfam" id="PF00460">
    <property type="entry name" value="Flg_bb_rod"/>
    <property type="match status" value="1"/>
</dbReference>
<evidence type="ECO:0000313" key="9">
    <source>
        <dbReference type="Proteomes" id="UP000698242"/>
    </source>
</evidence>
<dbReference type="OrthoDB" id="9804559at2"/>
<dbReference type="NCBIfam" id="TIGR03506">
    <property type="entry name" value="FlgEFG_subfam"/>
    <property type="match status" value="1"/>
</dbReference>
<keyword evidence="8" id="KW-0282">Flagellum</keyword>
<evidence type="ECO:0000259" key="5">
    <source>
        <dbReference type="Pfam" id="PF00460"/>
    </source>
</evidence>
<dbReference type="PANTHER" id="PTHR30435">
    <property type="entry name" value="FLAGELLAR PROTEIN"/>
    <property type="match status" value="1"/>
</dbReference>
<dbReference type="PANTHER" id="PTHR30435:SF19">
    <property type="entry name" value="FLAGELLAR BASAL-BODY ROD PROTEIN FLGG"/>
    <property type="match status" value="1"/>
</dbReference>
<dbReference type="NCBIfam" id="TIGR02490">
    <property type="entry name" value="flgF"/>
    <property type="match status" value="1"/>
</dbReference>
<comment type="caution">
    <text evidence="8">The sequence shown here is derived from an EMBL/GenBank/DDBJ whole genome shotgun (WGS) entry which is preliminary data.</text>
</comment>
<accession>A0A921NN90</accession>
<dbReference type="Pfam" id="PF22692">
    <property type="entry name" value="LlgE_F_G_D1"/>
    <property type="match status" value="1"/>
</dbReference>
<name>A0A921NN90_9RHOB</name>
<dbReference type="Proteomes" id="UP000698242">
    <property type="component" value="Unassembled WGS sequence"/>
</dbReference>
<dbReference type="Pfam" id="PF06429">
    <property type="entry name" value="Flg_bbr_C"/>
    <property type="match status" value="1"/>
</dbReference>
<dbReference type="InterPro" id="IPR012836">
    <property type="entry name" value="FlgF"/>
</dbReference>
<organism evidence="8 9">
    <name type="scientific">Profundibacterium mesophilum KAUST100406-0324</name>
    <dbReference type="NCBI Taxonomy" id="1037889"/>
    <lineage>
        <taxon>Bacteria</taxon>
        <taxon>Pseudomonadati</taxon>
        <taxon>Pseudomonadota</taxon>
        <taxon>Alphaproteobacteria</taxon>
        <taxon>Rhodobacterales</taxon>
        <taxon>Roseobacteraceae</taxon>
        <taxon>Profundibacterium</taxon>
    </lineage>
</organism>
<evidence type="ECO:0000259" key="6">
    <source>
        <dbReference type="Pfam" id="PF06429"/>
    </source>
</evidence>
<evidence type="ECO:0000256" key="4">
    <source>
        <dbReference type="RuleBase" id="RU362116"/>
    </source>
</evidence>
<comment type="subcellular location">
    <subcellularLocation>
        <location evidence="1 4">Bacterial flagellum basal body</location>
    </subcellularLocation>
</comment>
<dbReference type="GO" id="GO:0071978">
    <property type="term" value="P:bacterial-type flagellum-dependent swarming motility"/>
    <property type="evidence" value="ECO:0007669"/>
    <property type="project" value="TreeGrafter"/>
</dbReference>
<feature type="domain" description="Flagellar hook protein FlgE/F/G-like D1" evidence="7">
    <location>
        <begin position="83"/>
        <end position="151"/>
    </location>
</feature>
<comment type="subunit">
    <text evidence="4">The basal body constitutes a major portion of the flagellar organelle and consists of five rings (E,L,P,S, and M) mounted on a central rod. The rod consists of about 26 subunits of FlgG in the distal portion, and FlgB, FlgC and FlgF are thought to build up the proximal portion of the rod with about 6 subunits each.</text>
</comment>
<comment type="similarity">
    <text evidence="2 4">Belongs to the flagella basal body rod proteins family.</text>
</comment>
<proteinExistence type="inferred from homology"/>